<sequence>MKKTFLNAALFLSMVTTVSTTAISCSNSDDDSSQTVSSLDPSNFKGNIAAGTVVTLDASKVYTITGRVLVENGATLIIPEGTRITVAEGANYLIVDKGGKIFMNGTAAKPIVFEGTAHKQGHWGGIVILGNAPTNRTAAGTSTSELGDLTYGGTNTSDNSGVMKYVVIKDSGFKYNPEKEFNGLSLFGVGSGTTVSYVAVIDGADDGIEFFGGNVNADHLLVLGVGDDSIDWTEGWQGSANYIYAARKKQYQTAAEPGNRGVEADTQDTNPNTTFGNGVSNPNITNATFLGNTSGSESQGMKVRAGSNGKFDNIVLANFATGLDFETDRTLSWFQGGSYIKNLNFVNVTTKSKAKNTAGTAVDISSIFSENANANGAGSGTALPDWAKSWSGVSSFDTTDAMN</sequence>
<dbReference type="InterPro" id="IPR011050">
    <property type="entry name" value="Pectin_lyase_fold/virulence"/>
</dbReference>
<feature type="chain" id="PRO_5045228222" description="T9SS C-terminal target domain-containing protein" evidence="2">
    <location>
        <begin position="25"/>
        <end position="403"/>
    </location>
</feature>
<gene>
    <name evidence="3" type="ORF">MTP08_03465</name>
</gene>
<organism evidence="3 4">
    <name type="scientific">Chryseobacterium oryzae</name>
    <dbReference type="NCBI Taxonomy" id="2929799"/>
    <lineage>
        <taxon>Bacteria</taxon>
        <taxon>Pseudomonadati</taxon>
        <taxon>Bacteroidota</taxon>
        <taxon>Flavobacteriia</taxon>
        <taxon>Flavobacteriales</taxon>
        <taxon>Weeksellaceae</taxon>
        <taxon>Chryseobacterium group</taxon>
        <taxon>Chryseobacterium</taxon>
    </lineage>
</organism>
<dbReference type="PANTHER" id="PTHR41339">
    <property type="entry name" value="LIPL48"/>
    <property type="match status" value="1"/>
</dbReference>
<dbReference type="Proteomes" id="UP000831068">
    <property type="component" value="Chromosome"/>
</dbReference>
<reference evidence="3 4" key="1">
    <citation type="submission" date="2022-03" db="EMBL/GenBank/DDBJ databases">
        <title>Chryseobacterium sp. isolated from the Andong Sikhe.</title>
        <authorList>
            <person name="Won M."/>
            <person name="Kim S.-J."/>
            <person name="Kwon S.-W."/>
        </authorList>
    </citation>
    <scope>NUCLEOTIDE SEQUENCE [LARGE SCALE GENOMIC DNA]</scope>
    <source>
        <strain evidence="3 4">ADR-1</strain>
    </source>
</reference>
<feature type="region of interest" description="Disordered" evidence="1">
    <location>
        <begin position="257"/>
        <end position="281"/>
    </location>
</feature>
<dbReference type="SUPFAM" id="SSF51126">
    <property type="entry name" value="Pectin lyase-like"/>
    <property type="match status" value="1"/>
</dbReference>
<evidence type="ECO:0000313" key="3">
    <source>
        <dbReference type="EMBL" id="UOE38843.1"/>
    </source>
</evidence>
<dbReference type="RefSeq" id="WP_243577062.1">
    <property type="nucleotide sequence ID" value="NZ_CP094529.1"/>
</dbReference>
<accession>A0ABY4BI31</accession>
<keyword evidence="2" id="KW-0732">Signal</keyword>
<feature type="signal peptide" evidence="2">
    <location>
        <begin position="1"/>
        <end position="24"/>
    </location>
</feature>
<dbReference type="EMBL" id="CP094529">
    <property type="protein sequence ID" value="UOE38843.1"/>
    <property type="molecule type" value="Genomic_DNA"/>
</dbReference>
<dbReference type="PANTHER" id="PTHR41339:SF1">
    <property type="entry name" value="SECRETED PROTEIN"/>
    <property type="match status" value="1"/>
</dbReference>
<evidence type="ECO:0000313" key="4">
    <source>
        <dbReference type="Proteomes" id="UP000831068"/>
    </source>
</evidence>
<evidence type="ECO:0008006" key="5">
    <source>
        <dbReference type="Google" id="ProtNLM"/>
    </source>
</evidence>
<evidence type="ECO:0000256" key="2">
    <source>
        <dbReference type="SAM" id="SignalP"/>
    </source>
</evidence>
<feature type="compositionally biased region" description="Polar residues" evidence="1">
    <location>
        <begin position="267"/>
        <end position="281"/>
    </location>
</feature>
<protein>
    <recommendedName>
        <fullName evidence="5">T9SS C-terminal target domain-containing protein</fullName>
    </recommendedName>
</protein>
<keyword evidence="4" id="KW-1185">Reference proteome</keyword>
<proteinExistence type="predicted"/>
<dbReference type="PROSITE" id="PS51257">
    <property type="entry name" value="PROKAR_LIPOPROTEIN"/>
    <property type="match status" value="1"/>
</dbReference>
<evidence type="ECO:0000256" key="1">
    <source>
        <dbReference type="SAM" id="MobiDB-lite"/>
    </source>
</evidence>
<name>A0ABY4BI31_9FLAO</name>